<dbReference type="InterPro" id="IPR018943">
    <property type="entry name" value="Oligosaccaryltransferase"/>
</dbReference>
<dbReference type="SUPFAM" id="SSF103464">
    <property type="entry name" value="Oligosaccharyltransferase subunit ost4p"/>
    <property type="match status" value="1"/>
</dbReference>
<keyword evidence="6" id="KW-0735">Signal-anchor</keyword>
<feature type="transmembrane region" description="Helical" evidence="9">
    <location>
        <begin position="7"/>
        <end position="28"/>
    </location>
</feature>
<evidence type="ECO:0000256" key="8">
    <source>
        <dbReference type="ARBA" id="ARBA00023136"/>
    </source>
</evidence>
<dbReference type="Proteomes" id="UP000094444">
    <property type="component" value="Unassembled WGS sequence"/>
</dbReference>
<evidence type="ECO:0000313" key="10">
    <source>
        <dbReference type="EMBL" id="POS71533.1"/>
    </source>
</evidence>
<comment type="subcellular location">
    <subcellularLocation>
        <location evidence="1">Endoplasmic reticulum membrane</location>
        <topology evidence="1">Single-pass type III membrane protein</topology>
    </subcellularLocation>
</comment>
<dbReference type="PANTHER" id="PTHR48164">
    <property type="entry name" value="DOLICHYL-DIPHOSPHOOLIGOSACCHARIDE--PROTEIN GLYCOSYLTRANSFERASE SUBUNIT 4"/>
    <property type="match status" value="1"/>
</dbReference>
<dbReference type="GO" id="GO:0018279">
    <property type="term" value="P:protein N-linked glycosylation via asparagine"/>
    <property type="evidence" value="ECO:0007669"/>
    <property type="project" value="TreeGrafter"/>
</dbReference>
<sequence>MISDDDLYRLALLLGSAAMVLIVGYHYIEVNAKDDEKTTAQRAGKQGAALNKAGLLVVQNPPRAGGGRRRACGFNR</sequence>
<dbReference type="InParanoid" id="A0A2P5HMP7"/>
<dbReference type="Pfam" id="PF10215">
    <property type="entry name" value="Ost4"/>
    <property type="match status" value="1"/>
</dbReference>
<evidence type="ECO:0000256" key="3">
    <source>
        <dbReference type="ARBA" id="ARBA00017662"/>
    </source>
</evidence>
<evidence type="ECO:0000256" key="9">
    <source>
        <dbReference type="SAM" id="Phobius"/>
    </source>
</evidence>
<keyword evidence="4 9" id="KW-0812">Transmembrane</keyword>
<comment type="caution">
    <text evidence="10">The sequence shown here is derived from an EMBL/GenBank/DDBJ whole genome shotgun (WGS) entry which is preliminary data.</text>
</comment>
<dbReference type="InterPro" id="IPR036330">
    <property type="entry name" value="Ost4p_sf"/>
</dbReference>
<evidence type="ECO:0000256" key="6">
    <source>
        <dbReference type="ARBA" id="ARBA00022968"/>
    </source>
</evidence>
<name>A0A2P5HMP7_DIAHE</name>
<keyword evidence="11" id="KW-1185">Reference proteome</keyword>
<comment type="similarity">
    <text evidence="2">Belongs to the OST4 family.</text>
</comment>
<evidence type="ECO:0000256" key="1">
    <source>
        <dbReference type="ARBA" id="ARBA00004643"/>
    </source>
</evidence>
<gene>
    <name evidence="10" type="ORF">DHEL01_v210073</name>
</gene>
<keyword evidence="7 9" id="KW-1133">Transmembrane helix</keyword>
<evidence type="ECO:0000313" key="11">
    <source>
        <dbReference type="Proteomes" id="UP000094444"/>
    </source>
</evidence>
<dbReference type="PANTHER" id="PTHR48164:SF1">
    <property type="entry name" value="DOLICHYL-DIPHOSPHOOLIGOSACCHARIDE--PROTEIN GLYCOSYLTRANSFERASE SUBUNIT 4"/>
    <property type="match status" value="1"/>
</dbReference>
<dbReference type="InterPro" id="IPR051307">
    <property type="entry name" value="OST4"/>
</dbReference>
<proteinExistence type="inferred from homology"/>
<protein>
    <recommendedName>
        <fullName evidence="3">Dolichyl-diphosphooligosaccharide--protein glycosyltransferase subunit 4</fullName>
    </recommendedName>
</protein>
<organism evidence="10 11">
    <name type="scientific">Diaporthe helianthi</name>
    <dbReference type="NCBI Taxonomy" id="158607"/>
    <lineage>
        <taxon>Eukaryota</taxon>
        <taxon>Fungi</taxon>
        <taxon>Dikarya</taxon>
        <taxon>Ascomycota</taxon>
        <taxon>Pezizomycotina</taxon>
        <taxon>Sordariomycetes</taxon>
        <taxon>Sordariomycetidae</taxon>
        <taxon>Diaporthales</taxon>
        <taxon>Diaporthaceae</taxon>
        <taxon>Diaporthe</taxon>
    </lineage>
</organism>
<evidence type="ECO:0000256" key="5">
    <source>
        <dbReference type="ARBA" id="ARBA00022824"/>
    </source>
</evidence>
<dbReference type="AlphaFoldDB" id="A0A2P5HMP7"/>
<accession>A0A2P5HMP7</accession>
<keyword evidence="5" id="KW-0256">Endoplasmic reticulum</keyword>
<evidence type="ECO:0000256" key="2">
    <source>
        <dbReference type="ARBA" id="ARBA00007685"/>
    </source>
</evidence>
<keyword evidence="8 9" id="KW-0472">Membrane</keyword>
<reference evidence="10" key="1">
    <citation type="submission" date="2017-09" db="EMBL/GenBank/DDBJ databases">
        <title>Polyketide synthases of a Diaporthe helianthi virulent isolate.</title>
        <authorList>
            <person name="Baroncelli R."/>
        </authorList>
    </citation>
    <scope>NUCLEOTIDE SEQUENCE [LARGE SCALE GENOMIC DNA]</scope>
    <source>
        <strain evidence="10">7/96</strain>
    </source>
</reference>
<dbReference type="GO" id="GO:0008250">
    <property type="term" value="C:oligosaccharyltransferase complex"/>
    <property type="evidence" value="ECO:0007669"/>
    <property type="project" value="TreeGrafter"/>
</dbReference>
<dbReference type="OrthoDB" id="2124077at2759"/>
<evidence type="ECO:0000256" key="7">
    <source>
        <dbReference type="ARBA" id="ARBA00022989"/>
    </source>
</evidence>
<evidence type="ECO:0000256" key="4">
    <source>
        <dbReference type="ARBA" id="ARBA00022692"/>
    </source>
</evidence>
<dbReference type="EMBL" id="MAVT02001241">
    <property type="protein sequence ID" value="POS71533.1"/>
    <property type="molecule type" value="Genomic_DNA"/>
</dbReference>